<dbReference type="Proteomes" id="UP000232323">
    <property type="component" value="Unassembled WGS sequence"/>
</dbReference>
<comment type="caution">
    <text evidence="6">The sequence shown here is derived from an EMBL/GenBank/DDBJ whole genome shotgun (WGS) entry which is preliminary data.</text>
</comment>
<feature type="compositionally biased region" description="Basic residues" evidence="5">
    <location>
        <begin position="1"/>
        <end position="15"/>
    </location>
</feature>
<accession>A0A250XKL2</accession>
<dbReference type="Pfam" id="PF09420">
    <property type="entry name" value="Nop16"/>
    <property type="match status" value="1"/>
</dbReference>
<keyword evidence="4" id="KW-0539">Nucleus</keyword>
<dbReference type="AlphaFoldDB" id="A0A250XKL2"/>
<evidence type="ECO:0000313" key="7">
    <source>
        <dbReference type="Proteomes" id="UP000232323"/>
    </source>
</evidence>
<dbReference type="PANTHER" id="PTHR13243">
    <property type="entry name" value="HSPC111 PROTEIN-RELATED"/>
    <property type="match status" value="1"/>
</dbReference>
<sequence>MAGSRRRLKKDKPKVKVGLAASKRKRSEKSKTPLEVAELRPSLEKRLNSRAEWEQSKNLVENYAANHLVLDPNQGFGRNKSAMPLKSREVREKEDGETYSDDDELRAGCNLERKTGKAPPPKLTTHQRKVVEQLIEKHGEDIHAMVLDIKLNAMQHSAGQLKKLILSMQHWRADGRHDFRAPRKQPKNMF</sequence>
<dbReference type="InterPro" id="IPR019002">
    <property type="entry name" value="Ribosome_biogenesis_Nop16"/>
</dbReference>
<dbReference type="GO" id="GO:0005730">
    <property type="term" value="C:nucleolus"/>
    <property type="evidence" value="ECO:0007669"/>
    <property type="project" value="UniProtKB-SubCell"/>
</dbReference>
<evidence type="ECO:0000256" key="3">
    <source>
        <dbReference type="ARBA" id="ARBA00015522"/>
    </source>
</evidence>
<comment type="subcellular location">
    <subcellularLocation>
        <location evidence="1">Nucleus</location>
        <location evidence="1">Nucleolus</location>
    </subcellularLocation>
</comment>
<evidence type="ECO:0000313" key="6">
    <source>
        <dbReference type="EMBL" id="GAX83597.1"/>
    </source>
</evidence>
<dbReference type="OrthoDB" id="285729at2759"/>
<gene>
    <name evidence="6" type="ORF">CEUSTIGMA_g11022.t1</name>
</gene>
<evidence type="ECO:0000256" key="2">
    <source>
        <dbReference type="ARBA" id="ARBA00008479"/>
    </source>
</evidence>
<proteinExistence type="inferred from homology"/>
<name>A0A250XKL2_9CHLO</name>
<protein>
    <recommendedName>
        <fullName evidence="3">Nucleolar protein 16</fullName>
    </recommendedName>
</protein>
<keyword evidence="7" id="KW-1185">Reference proteome</keyword>
<feature type="region of interest" description="Disordered" evidence="5">
    <location>
        <begin position="1"/>
        <end position="36"/>
    </location>
</feature>
<dbReference type="GO" id="GO:0042273">
    <property type="term" value="P:ribosomal large subunit biogenesis"/>
    <property type="evidence" value="ECO:0007669"/>
    <property type="project" value="TreeGrafter"/>
</dbReference>
<evidence type="ECO:0000256" key="4">
    <source>
        <dbReference type="ARBA" id="ARBA00023242"/>
    </source>
</evidence>
<dbReference type="PANTHER" id="PTHR13243:SF1">
    <property type="entry name" value="NUCLEOLAR PROTEIN 16"/>
    <property type="match status" value="1"/>
</dbReference>
<organism evidence="6 7">
    <name type="scientific">Chlamydomonas eustigma</name>
    <dbReference type="NCBI Taxonomy" id="1157962"/>
    <lineage>
        <taxon>Eukaryota</taxon>
        <taxon>Viridiplantae</taxon>
        <taxon>Chlorophyta</taxon>
        <taxon>core chlorophytes</taxon>
        <taxon>Chlorophyceae</taxon>
        <taxon>CS clade</taxon>
        <taxon>Chlamydomonadales</taxon>
        <taxon>Chlamydomonadaceae</taxon>
        <taxon>Chlamydomonas</taxon>
    </lineage>
</organism>
<comment type="similarity">
    <text evidence="2">Belongs to the NOP16 family.</text>
</comment>
<evidence type="ECO:0000256" key="5">
    <source>
        <dbReference type="SAM" id="MobiDB-lite"/>
    </source>
</evidence>
<reference evidence="6 7" key="1">
    <citation type="submission" date="2017-08" db="EMBL/GenBank/DDBJ databases">
        <title>Acidophilic green algal genome provides insights into adaptation to an acidic environment.</title>
        <authorList>
            <person name="Hirooka S."/>
            <person name="Hirose Y."/>
            <person name="Kanesaki Y."/>
            <person name="Higuchi S."/>
            <person name="Fujiwara T."/>
            <person name="Onuma R."/>
            <person name="Era A."/>
            <person name="Ohbayashi R."/>
            <person name="Uzuka A."/>
            <person name="Nozaki H."/>
            <person name="Yoshikawa H."/>
            <person name="Miyagishima S.Y."/>
        </authorList>
    </citation>
    <scope>NUCLEOTIDE SEQUENCE [LARGE SCALE GENOMIC DNA]</scope>
    <source>
        <strain evidence="6 7">NIES-2499</strain>
    </source>
</reference>
<dbReference type="STRING" id="1157962.A0A250XKL2"/>
<evidence type="ECO:0000256" key="1">
    <source>
        <dbReference type="ARBA" id="ARBA00004604"/>
    </source>
</evidence>
<dbReference type="EMBL" id="BEGY01000102">
    <property type="protein sequence ID" value="GAX83597.1"/>
    <property type="molecule type" value="Genomic_DNA"/>
</dbReference>